<evidence type="ECO:0000256" key="6">
    <source>
        <dbReference type="SAM" id="Phobius"/>
    </source>
</evidence>
<feature type="transmembrane region" description="Helical" evidence="6">
    <location>
        <begin position="148"/>
        <end position="167"/>
    </location>
</feature>
<gene>
    <name evidence="8" type="ORF">COR50_16340</name>
</gene>
<sequence length="322" mass="35183">MSLHDPPQNFVPYPAKKKQPLKTMGTAGQPKTNLLIPALLAVYIIWGSTYLGMKIGIREVPPFLLSGIRFIIAGSLLFAWAIYKEKQWPSIKQVLNASLIGFLLIGIGNSGVAFSLKYMPSGLVSLIVAANPAWFILLDYLFFSRKKVGIRTLLGIGFGFIGLFLIFNPFSATEHKDFPLWPIGVVVMGSMCWVTGSLLSPRLKLPQQLTNTAIQTFVGGIAALVMSAVLEDNQLASIQSMTHVSIGAIAYLIIFGSWIGYTSYSWLINNAPPRITATYAYVNPVVALFLGWSIAGEQLSLEMFAGSVIVILGVVLMTLRKH</sequence>
<evidence type="ECO:0000256" key="5">
    <source>
        <dbReference type="ARBA" id="ARBA00023136"/>
    </source>
</evidence>
<reference evidence="8 9" key="1">
    <citation type="submission" date="2017-10" db="EMBL/GenBank/DDBJ databases">
        <title>Paenichitinophaga pekingensis gen. nov., sp. nov., isolated from activated sludge.</title>
        <authorList>
            <person name="Jin D."/>
            <person name="Kong X."/>
            <person name="Deng Y."/>
            <person name="Bai Z."/>
        </authorList>
    </citation>
    <scope>NUCLEOTIDE SEQUENCE [LARGE SCALE GENOMIC DNA]</scope>
    <source>
        <strain evidence="8 9">13</strain>
    </source>
</reference>
<comment type="similarity">
    <text evidence="2">Belongs to the EamA transporter family.</text>
</comment>
<feature type="transmembrane region" description="Helical" evidence="6">
    <location>
        <begin position="301"/>
        <end position="319"/>
    </location>
</feature>
<keyword evidence="5 6" id="KW-0472">Membrane</keyword>
<dbReference type="SUPFAM" id="SSF103481">
    <property type="entry name" value="Multidrug resistance efflux transporter EmrE"/>
    <property type="match status" value="2"/>
</dbReference>
<dbReference type="PANTHER" id="PTHR32322:SF2">
    <property type="entry name" value="EAMA DOMAIN-CONTAINING PROTEIN"/>
    <property type="match status" value="1"/>
</dbReference>
<feature type="transmembrane region" description="Helical" evidence="6">
    <location>
        <begin position="242"/>
        <end position="264"/>
    </location>
</feature>
<dbReference type="InterPro" id="IPR037185">
    <property type="entry name" value="EmrE-like"/>
</dbReference>
<evidence type="ECO:0000256" key="4">
    <source>
        <dbReference type="ARBA" id="ARBA00022989"/>
    </source>
</evidence>
<feature type="transmembrane region" description="Helical" evidence="6">
    <location>
        <begin position="34"/>
        <end position="57"/>
    </location>
</feature>
<feature type="domain" description="EamA" evidence="7">
    <location>
        <begin position="38"/>
        <end position="167"/>
    </location>
</feature>
<feature type="transmembrane region" description="Helical" evidence="6">
    <location>
        <begin position="63"/>
        <end position="83"/>
    </location>
</feature>
<feature type="transmembrane region" description="Helical" evidence="6">
    <location>
        <begin position="122"/>
        <end position="141"/>
    </location>
</feature>
<comment type="subcellular location">
    <subcellularLocation>
        <location evidence="1">Membrane</location>
        <topology evidence="1">Multi-pass membrane protein</topology>
    </subcellularLocation>
</comment>
<dbReference type="KEGG" id="cbae:COR50_16340"/>
<dbReference type="GO" id="GO:0016020">
    <property type="term" value="C:membrane"/>
    <property type="evidence" value="ECO:0007669"/>
    <property type="project" value="UniProtKB-SubCell"/>
</dbReference>
<evidence type="ECO:0000256" key="1">
    <source>
        <dbReference type="ARBA" id="ARBA00004141"/>
    </source>
</evidence>
<dbReference type="InterPro" id="IPR050638">
    <property type="entry name" value="AA-Vitamin_Transporters"/>
</dbReference>
<protein>
    <submittedName>
        <fullName evidence="8">EamA family transporter</fullName>
    </submittedName>
</protein>
<dbReference type="InterPro" id="IPR000620">
    <property type="entry name" value="EamA_dom"/>
</dbReference>
<proteinExistence type="inferred from homology"/>
<evidence type="ECO:0000256" key="3">
    <source>
        <dbReference type="ARBA" id="ARBA00022692"/>
    </source>
</evidence>
<keyword evidence="3 6" id="KW-0812">Transmembrane</keyword>
<feature type="transmembrane region" description="Helical" evidence="6">
    <location>
        <begin position="179"/>
        <end position="200"/>
    </location>
</feature>
<evidence type="ECO:0000256" key="2">
    <source>
        <dbReference type="ARBA" id="ARBA00007362"/>
    </source>
</evidence>
<dbReference type="EMBL" id="CP023777">
    <property type="protein sequence ID" value="ATL48605.1"/>
    <property type="molecule type" value="Genomic_DNA"/>
</dbReference>
<feature type="transmembrane region" description="Helical" evidence="6">
    <location>
        <begin position="276"/>
        <end position="295"/>
    </location>
</feature>
<keyword evidence="4 6" id="KW-1133">Transmembrane helix</keyword>
<organism evidence="8 9">
    <name type="scientific">Chitinophaga caeni</name>
    <dbReference type="NCBI Taxonomy" id="2029983"/>
    <lineage>
        <taxon>Bacteria</taxon>
        <taxon>Pseudomonadati</taxon>
        <taxon>Bacteroidota</taxon>
        <taxon>Chitinophagia</taxon>
        <taxon>Chitinophagales</taxon>
        <taxon>Chitinophagaceae</taxon>
        <taxon>Chitinophaga</taxon>
    </lineage>
</organism>
<feature type="transmembrane region" description="Helical" evidence="6">
    <location>
        <begin position="95"/>
        <end position="116"/>
    </location>
</feature>
<accession>A0A291QXE0</accession>
<dbReference type="Proteomes" id="UP000220133">
    <property type="component" value="Chromosome"/>
</dbReference>
<keyword evidence="9" id="KW-1185">Reference proteome</keyword>
<dbReference type="Pfam" id="PF00892">
    <property type="entry name" value="EamA"/>
    <property type="match status" value="2"/>
</dbReference>
<name>A0A291QXE0_9BACT</name>
<evidence type="ECO:0000313" key="8">
    <source>
        <dbReference type="EMBL" id="ATL48605.1"/>
    </source>
</evidence>
<evidence type="ECO:0000313" key="9">
    <source>
        <dbReference type="Proteomes" id="UP000220133"/>
    </source>
</evidence>
<dbReference type="PANTHER" id="PTHR32322">
    <property type="entry name" value="INNER MEMBRANE TRANSPORTER"/>
    <property type="match status" value="1"/>
</dbReference>
<evidence type="ECO:0000259" key="7">
    <source>
        <dbReference type="Pfam" id="PF00892"/>
    </source>
</evidence>
<feature type="transmembrane region" description="Helical" evidence="6">
    <location>
        <begin position="212"/>
        <end position="230"/>
    </location>
</feature>
<feature type="domain" description="EamA" evidence="7">
    <location>
        <begin position="182"/>
        <end position="318"/>
    </location>
</feature>
<dbReference type="AlphaFoldDB" id="A0A291QXE0"/>